<comment type="caution">
    <text evidence="2">The sequence shown here is derived from an EMBL/GenBank/DDBJ whole genome shotgun (WGS) entry which is preliminary data.</text>
</comment>
<feature type="compositionally biased region" description="Polar residues" evidence="1">
    <location>
        <begin position="1"/>
        <end position="12"/>
    </location>
</feature>
<dbReference type="RefSeq" id="XP_044555742.1">
    <property type="nucleotide sequence ID" value="XM_044693160.1"/>
</dbReference>
<feature type="region of interest" description="Disordered" evidence="1">
    <location>
        <begin position="349"/>
        <end position="475"/>
    </location>
</feature>
<feature type="region of interest" description="Disordered" evidence="1">
    <location>
        <begin position="595"/>
        <end position="622"/>
    </location>
</feature>
<gene>
    <name evidence="2" type="ORF">C9374_003612</name>
</gene>
<evidence type="ECO:0000313" key="2">
    <source>
        <dbReference type="EMBL" id="KAG2393848.1"/>
    </source>
</evidence>
<accession>A0AA88KQ37</accession>
<feature type="compositionally biased region" description="Basic and acidic residues" evidence="1">
    <location>
        <begin position="169"/>
        <end position="190"/>
    </location>
</feature>
<feature type="region of interest" description="Disordered" evidence="1">
    <location>
        <begin position="296"/>
        <end position="315"/>
    </location>
</feature>
<feature type="compositionally biased region" description="Polar residues" evidence="1">
    <location>
        <begin position="159"/>
        <end position="168"/>
    </location>
</feature>
<feature type="compositionally biased region" description="Polar residues" evidence="1">
    <location>
        <begin position="677"/>
        <end position="709"/>
    </location>
</feature>
<evidence type="ECO:0000313" key="3">
    <source>
        <dbReference type="Proteomes" id="UP000816034"/>
    </source>
</evidence>
<feature type="compositionally biased region" description="Polar residues" evidence="1">
    <location>
        <begin position="253"/>
        <end position="264"/>
    </location>
</feature>
<feature type="compositionally biased region" description="Polar residues" evidence="1">
    <location>
        <begin position="192"/>
        <end position="213"/>
    </location>
</feature>
<feature type="compositionally biased region" description="Basic residues" evidence="1">
    <location>
        <begin position="222"/>
        <end position="248"/>
    </location>
</feature>
<feature type="region of interest" description="Disordered" evidence="1">
    <location>
        <begin position="1"/>
        <end position="24"/>
    </location>
</feature>
<feature type="compositionally biased region" description="Low complexity" evidence="1">
    <location>
        <begin position="514"/>
        <end position="534"/>
    </location>
</feature>
<feature type="compositionally biased region" description="Low complexity" evidence="1">
    <location>
        <begin position="603"/>
        <end position="616"/>
    </location>
</feature>
<feature type="region of interest" description="Disordered" evidence="1">
    <location>
        <begin position="670"/>
        <end position="709"/>
    </location>
</feature>
<reference evidence="2 3" key="1">
    <citation type="journal article" date="2018" name="BMC Genomics">
        <title>The genome of Naegleria lovaniensis, the basis for a comparative approach to unravel pathogenicity factors of the human pathogenic amoeba N. fowleri.</title>
        <authorList>
            <person name="Liechti N."/>
            <person name="Schurch N."/>
            <person name="Bruggmann R."/>
            <person name="Wittwer M."/>
        </authorList>
    </citation>
    <scope>NUCLEOTIDE SEQUENCE [LARGE SCALE GENOMIC DNA]</scope>
    <source>
        <strain evidence="2 3">ATCC 30569</strain>
    </source>
</reference>
<feature type="compositionally biased region" description="Low complexity" evidence="1">
    <location>
        <begin position="464"/>
        <end position="475"/>
    </location>
</feature>
<feature type="compositionally biased region" description="Basic residues" evidence="1">
    <location>
        <begin position="297"/>
        <end position="306"/>
    </location>
</feature>
<feature type="region of interest" description="Disordered" evidence="1">
    <location>
        <begin position="512"/>
        <end position="534"/>
    </location>
</feature>
<feature type="compositionally biased region" description="Polar residues" evidence="1">
    <location>
        <begin position="430"/>
        <end position="463"/>
    </location>
</feature>
<dbReference type="GeneID" id="68096067"/>
<evidence type="ECO:0000256" key="1">
    <source>
        <dbReference type="SAM" id="MobiDB-lite"/>
    </source>
</evidence>
<protein>
    <submittedName>
        <fullName evidence="2">Uncharacterized protein</fullName>
    </submittedName>
</protein>
<dbReference type="Proteomes" id="UP000816034">
    <property type="component" value="Unassembled WGS sequence"/>
</dbReference>
<name>A0AA88KQ37_NAELO</name>
<organism evidence="2 3">
    <name type="scientific">Naegleria lovaniensis</name>
    <name type="common">Amoeba</name>
    <dbReference type="NCBI Taxonomy" id="51637"/>
    <lineage>
        <taxon>Eukaryota</taxon>
        <taxon>Discoba</taxon>
        <taxon>Heterolobosea</taxon>
        <taxon>Tetramitia</taxon>
        <taxon>Eutetramitia</taxon>
        <taxon>Vahlkampfiidae</taxon>
        <taxon>Naegleria</taxon>
    </lineage>
</organism>
<feature type="compositionally biased region" description="Low complexity" evidence="1">
    <location>
        <begin position="270"/>
        <end position="287"/>
    </location>
</feature>
<dbReference type="AlphaFoldDB" id="A0AA88KQ37"/>
<feature type="compositionally biased region" description="Basic and acidic residues" evidence="1">
    <location>
        <begin position="13"/>
        <end position="24"/>
    </location>
</feature>
<feature type="compositionally biased region" description="Low complexity" evidence="1">
    <location>
        <begin position="349"/>
        <end position="387"/>
    </location>
</feature>
<feature type="compositionally biased region" description="Polar residues" evidence="1">
    <location>
        <begin position="388"/>
        <end position="399"/>
    </location>
</feature>
<sequence length="824" mass="91266">MQSRHGNQQPSSSRKEHAPFHEDVIQTMHPAMHQVHVEKQQPGIDNEEERAEGVVSLDENDQMRSSRRLTMSTHRSMLGSGHVESLAANEELSNTACCNSHMLLLQPPTTSGDTTHMHQGGNMPTRTIMPPQQHACEGAHFAQNWNEKIDATTNRGKEVSQQQQQLSTMKEKHQQIENDDHPESHHREFMLDNSNDQQTSSPTLTHADQSTIGSSSSTSVHQQHHHSHVTLQHAKVKVPKSSRNRSSSKTKIQQHTNTSSTLQQMHHHPSSSSEENSTPSGSGTPSPFAIVDETTRTRKKVKKHHQLMTTGETEQKPGKIKIYAFERPLMNENVNFTDNYFVLTPTITNTSNMPSSGSSGNSISSMTTSSISASSSSDEQAQQASSTNALSKPSQNLQLVQPRKRTKKSSMNEKPSSTTNPTPSTRSNEEQMSSQQAQTLNSNFNTPSNETITTLGNNNLDTPSENSQNQSSSLEAQKSALGEFLKRFLHFTSSTTNNIFTQPAQNQILQARGASSSNLSQQASTQSTSFQEPQVQQPLLQQIAPMLNVLSGLNTTNQQASTALPPALPVGGQQVDPNALISIIDSILSREMTNRSNQETMVPQSSSDSQQPTSSTFIHSPSFSHHDSNLLNSFTPSNTTTNISNLSFSNLNKGDPWEEQKISDSTLFGTALPQQGDLPQSQNFGMISSSGQPRQQEQYHNPSQQQQHAVNVVSNTQQLLMEALANFVTQQRKTQQTFPSTSHSQQLPQLLSSSTTLNPSDFPNDPVYNISFPFEQTSRQYHHNPPTLNIMDMFQLLRQAPDNDPLKRLFLQCLSIVQQQEKNK</sequence>
<feature type="region of interest" description="Disordered" evidence="1">
    <location>
        <begin position="153"/>
        <end position="290"/>
    </location>
</feature>
<keyword evidence="3" id="KW-1185">Reference proteome</keyword>
<dbReference type="EMBL" id="PYSW02000001">
    <property type="protein sequence ID" value="KAG2393848.1"/>
    <property type="molecule type" value="Genomic_DNA"/>
</dbReference>
<feature type="compositionally biased region" description="Low complexity" evidence="1">
    <location>
        <begin position="415"/>
        <end position="426"/>
    </location>
</feature>
<proteinExistence type="predicted"/>